<dbReference type="SUPFAM" id="SSF55031">
    <property type="entry name" value="Bacterial exopeptidase dimerisation domain"/>
    <property type="match status" value="1"/>
</dbReference>
<evidence type="ECO:0000256" key="1">
    <source>
        <dbReference type="ARBA" id="ARBA00022801"/>
    </source>
</evidence>
<keyword evidence="2" id="KW-0479">Metal-binding</keyword>
<proteinExistence type="predicted"/>
<dbReference type="InterPro" id="IPR017439">
    <property type="entry name" value="Amidohydrolase"/>
</dbReference>
<keyword evidence="2" id="KW-0464">Manganese</keyword>
<dbReference type="InterPro" id="IPR011650">
    <property type="entry name" value="Peptidase_M20_dimer"/>
</dbReference>
<feature type="domain" description="Peptidase M20 dimerisation" evidence="3">
    <location>
        <begin position="179"/>
        <end position="272"/>
    </location>
</feature>
<dbReference type="InterPro" id="IPR036264">
    <property type="entry name" value="Bact_exopeptidase_dim_dom"/>
</dbReference>
<protein>
    <submittedName>
        <fullName evidence="4">Amidohydrolase</fullName>
    </submittedName>
</protein>
<dbReference type="FunFam" id="3.30.70.360:FF:000001">
    <property type="entry name" value="N-acetyldiaminopimelate deacetylase"/>
    <property type="match status" value="1"/>
</dbReference>
<comment type="cofactor">
    <cofactor evidence="2">
        <name>Mn(2+)</name>
        <dbReference type="ChEBI" id="CHEBI:29035"/>
    </cofactor>
    <text evidence="2">The Mn(2+) ion enhances activity.</text>
</comment>
<dbReference type="NCBIfam" id="TIGR01891">
    <property type="entry name" value="amidohydrolases"/>
    <property type="match status" value="1"/>
</dbReference>
<evidence type="ECO:0000259" key="3">
    <source>
        <dbReference type="Pfam" id="PF07687"/>
    </source>
</evidence>
<dbReference type="OrthoDB" id="9776731at2"/>
<dbReference type="InterPro" id="IPR002933">
    <property type="entry name" value="Peptidase_M20"/>
</dbReference>
<evidence type="ECO:0000313" key="4">
    <source>
        <dbReference type="EMBL" id="AKL98238.1"/>
    </source>
</evidence>
<dbReference type="SUPFAM" id="SSF53187">
    <property type="entry name" value="Zn-dependent exopeptidases"/>
    <property type="match status" value="1"/>
</dbReference>
<dbReference type="Pfam" id="PF07687">
    <property type="entry name" value="M20_dimer"/>
    <property type="match status" value="1"/>
</dbReference>
<keyword evidence="5" id="KW-1185">Reference proteome</keyword>
<dbReference type="PANTHER" id="PTHR11014">
    <property type="entry name" value="PEPTIDASE M20 FAMILY MEMBER"/>
    <property type="match status" value="1"/>
</dbReference>
<accession>A0A0G3WIU8</accession>
<evidence type="ECO:0000313" key="5">
    <source>
        <dbReference type="Proteomes" id="UP000035337"/>
    </source>
</evidence>
<dbReference type="GO" id="GO:0019877">
    <property type="term" value="P:diaminopimelate biosynthetic process"/>
    <property type="evidence" value="ECO:0007669"/>
    <property type="project" value="UniProtKB-ARBA"/>
</dbReference>
<feature type="binding site" evidence="2">
    <location>
        <position position="93"/>
    </location>
    <ligand>
        <name>Mn(2+)</name>
        <dbReference type="ChEBI" id="CHEBI:29035"/>
        <label>2</label>
    </ligand>
</feature>
<dbReference type="GO" id="GO:0050118">
    <property type="term" value="F:N-acetyldiaminopimelate deacetylase activity"/>
    <property type="evidence" value="ECO:0007669"/>
    <property type="project" value="UniProtKB-ARBA"/>
</dbReference>
<dbReference type="CDD" id="cd03886">
    <property type="entry name" value="M20_Acy1"/>
    <property type="match status" value="1"/>
</dbReference>
<feature type="binding site" evidence="2">
    <location>
        <position position="354"/>
    </location>
    <ligand>
        <name>Mn(2+)</name>
        <dbReference type="ChEBI" id="CHEBI:29035"/>
        <label>2</label>
    </ligand>
</feature>
<dbReference type="Gene3D" id="3.40.630.10">
    <property type="entry name" value="Zn peptidases"/>
    <property type="match status" value="1"/>
</dbReference>
<dbReference type="AlphaFoldDB" id="A0A0G3WIU8"/>
<dbReference type="STRING" id="1408281.Epro_0859"/>
<dbReference type="PIRSF" id="PIRSF005962">
    <property type="entry name" value="Pept_M20D_amidohydro"/>
    <property type="match status" value="1"/>
</dbReference>
<sequence>MSIDKEIIQIRRDVHKNPELSGCEYKTAKYIESKLKSFGIPYKRIAKTGVIATIAGNKKGKTIALRADIDALPILEENAVDYKSVNRGIMHACGHDAHVAIMLGAAKLLSAQKESINGSVRFIFQPAEESADGAKNMINDGALKNPKPEIILGLHVCPWIKSGKIGIKYGEMMAAVDKVNIEIKGVIAHGAYPHLGKDAIVAASAFVNSVQSIISREIAPVENAVITFGKISGGQAYNIICDKVTLVGTVRTFNNKTRQIIKKSILNKLKGIEKSYGVKCSADYAFVDEPLINTKKVTQFCHKAAEEFYGKKNVELIEKPSMGGEDFANYLEEVSGNFMYVGTSKDKKTSNPWHHTNFNIDESALPKAAEFVTYIVKKYLK</sequence>
<dbReference type="Proteomes" id="UP000035337">
    <property type="component" value="Chromosome"/>
</dbReference>
<reference evidence="4 5" key="1">
    <citation type="submission" date="2014-09" db="EMBL/GenBank/DDBJ databases">
        <title>Complete genome sequence of Endomicrobium proavitum.</title>
        <authorList>
            <person name="Zheng H."/>
        </authorList>
    </citation>
    <scope>NUCLEOTIDE SEQUENCE [LARGE SCALE GENOMIC DNA]</scope>
    <source>
        <strain evidence="4 5">Rsa215</strain>
    </source>
</reference>
<feature type="binding site" evidence="2">
    <location>
        <position position="95"/>
    </location>
    <ligand>
        <name>Mn(2+)</name>
        <dbReference type="ChEBI" id="CHEBI:29035"/>
        <label>2</label>
    </ligand>
</feature>
<dbReference type="Gene3D" id="3.30.70.360">
    <property type="match status" value="1"/>
</dbReference>
<dbReference type="PATRIC" id="fig|1408281.3.peg.878"/>
<dbReference type="PANTHER" id="PTHR11014:SF63">
    <property type="entry name" value="METALLOPEPTIDASE, PUTATIVE (AFU_ORTHOLOGUE AFUA_6G09600)-RELATED"/>
    <property type="match status" value="1"/>
</dbReference>
<dbReference type="KEGG" id="epo:Epro_0859"/>
<keyword evidence="1 4" id="KW-0378">Hydrolase</keyword>
<dbReference type="Pfam" id="PF01546">
    <property type="entry name" value="Peptidase_M20"/>
    <property type="match status" value="1"/>
</dbReference>
<evidence type="ECO:0000256" key="2">
    <source>
        <dbReference type="PIRSR" id="PIRSR005962-1"/>
    </source>
</evidence>
<gene>
    <name evidence="4" type="primary">yhaA</name>
    <name evidence="4" type="ORF">Epro_0859</name>
</gene>
<dbReference type="EMBL" id="CP009498">
    <property type="protein sequence ID" value="AKL98238.1"/>
    <property type="molecule type" value="Genomic_DNA"/>
</dbReference>
<organism evidence="4 5">
    <name type="scientific">Endomicrobium proavitum</name>
    <dbReference type="NCBI Taxonomy" id="1408281"/>
    <lineage>
        <taxon>Bacteria</taxon>
        <taxon>Pseudomonadati</taxon>
        <taxon>Elusimicrobiota</taxon>
        <taxon>Endomicrobiia</taxon>
        <taxon>Endomicrobiales</taxon>
        <taxon>Endomicrobiaceae</taxon>
        <taxon>Endomicrobium</taxon>
    </lineage>
</organism>
<feature type="binding site" evidence="2">
    <location>
        <position position="155"/>
    </location>
    <ligand>
        <name>Mn(2+)</name>
        <dbReference type="ChEBI" id="CHEBI:29035"/>
        <label>2</label>
    </ligand>
</feature>
<feature type="binding site" evidence="2">
    <location>
        <position position="129"/>
    </location>
    <ligand>
        <name>Mn(2+)</name>
        <dbReference type="ChEBI" id="CHEBI:29035"/>
        <label>2</label>
    </ligand>
</feature>
<name>A0A0G3WIU8_9BACT</name>
<dbReference type="GO" id="GO:0046872">
    <property type="term" value="F:metal ion binding"/>
    <property type="evidence" value="ECO:0007669"/>
    <property type="project" value="UniProtKB-KW"/>
</dbReference>
<dbReference type="RefSeq" id="WP_052570792.1">
    <property type="nucleotide sequence ID" value="NZ_CP009498.1"/>
</dbReference>